<sequence length="715" mass="82501">MEGNAGEQLLVAFLFGWGVAFVVFFFILLLIGIVYILSRVFRVLISWFPNIFVVMTVLCIVASFMLMRYTATPDPGKARQKLRHLLCLKGNNYSFRKVPKHCKLVDNIITMEFYGWESPNMMVQTYHHHHSPIESISPDDPRLTPTSYTPTAYHHHYLGEGREELVMTTTSPSLPPELNSSSMIIRPDARERVVHQQFSKQVEKFLQIDFAAYETKMWKSELSKVLNIVRKNYSKLPSSSSIEEFIKILLSSQSQNPSSKKNAAEDMYIMALRACVELISLPELQPVNLSEFIDLLIREMLDEVLRQAPQRQPQIEQIRQDYLYRNNQKAMKITPPAGPVNYDVLEINIPTFVSLQHQLFEVEDGEYLQQVQKQTELLLVFSYLSDEQKLDCFMKFCSTEVPEAGGTMWQMKLLLWVLSEILQRMSVIPPIVQPELERLFKKLINNSSKQNLLELISLRQQFNKLLPDFIFQSIDNIAKKRYAAWGQLVACTPEKNRFHFLETSVQEMFQIQKTLTDFDAYFKYRQSLLQYQQSEFIQASPLPMLSSPIQEVVPLPLSPSPSQFRLPIIESKKPVMRTTDDLRIIDDIPDDNENCVDYDHFDRNILFSPVPRNPSDLEFDAHRHRKVRNSHPKRKIVVPPPRSDIAEFLKMCREEAVRIRAEEIAPQPKKRSSDDSSTREGKRSDDAQPDGGAAVVAKKVKKNVVGGGNRTKGIR</sequence>
<gene>
    <name evidence="3" type="ORF">Fcan01_14255</name>
</gene>
<evidence type="ECO:0000256" key="2">
    <source>
        <dbReference type="SAM" id="Phobius"/>
    </source>
</evidence>
<accession>A0A226DZL0</accession>
<protein>
    <submittedName>
        <fullName evidence="3">Uncharacterized protein</fullName>
    </submittedName>
</protein>
<feature type="transmembrane region" description="Helical" evidence="2">
    <location>
        <begin position="12"/>
        <end position="37"/>
    </location>
</feature>
<organism evidence="3 4">
    <name type="scientific">Folsomia candida</name>
    <name type="common">Springtail</name>
    <dbReference type="NCBI Taxonomy" id="158441"/>
    <lineage>
        <taxon>Eukaryota</taxon>
        <taxon>Metazoa</taxon>
        <taxon>Ecdysozoa</taxon>
        <taxon>Arthropoda</taxon>
        <taxon>Hexapoda</taxon>
        <taxon>Collembola</taxon>
        <taxon>Entomobryomorpha</taxon>
        <taxon>Isotomoidea</taxon>
        <taxon>Isotomidae</taxon>
        <taxon>Proisotominae</taxon>
        <taxon>Folsomia</taxon>
    </lineage>
</organism>
<feature type="compositionally biased region" description="Basic and acidic residues" evidence="1">
    <location>
        <begin position="671"/>
        <end position="686"/>
    </location>
</feature>
<name>A0A226DZL0_FOLCA</name>
<dbReference type="AlphaFoldDB" id="A0A226DZL0"/>
<reference evidence="3 4" key="1">
    <citation type="submission" date="2015-12" db="EMBL/GenBank/DDBJ databases">
        <title>The genome of Folsomia candida.</title>
        <authorList>
            <person name="Faddeeva A."/>
            <person name="Derks M.F."/>
            <person name="Anvar Y."/>
            <person name="Smit S."/>
            <person name="Van Straalen N."/>
            <person name="Roelofs D."/>
        </authorList>
    </citation>
    <scope>NUCLEOTIDE SEQUENCE [LARGE SCALE GENOMIC DNA]</scope>
    <source>
        <strain evidence="3 4">VU population</strain>
        <tissue evidence="3">Whole body</tissue>
    </source>
</reference>
<evidence type="ECO:0000313" key="4">
    <source>
        <dbReference type="Proteomes" id="UP000198287"/>
    </source>
</evidence>
<feature type="transmembrane region" description="Helical" evidence="2">
    <location>
        <begin position="44"/>
        <end position="67"/>
    </location>
</feature>
<proteinExistence type="predicted"/>
<keyword evidence="2" id="KW-0812">Transmembrane</keyword>
<keyword evidence="2" id="KW-0472">Membrane</keyword>
<comment type="caution">
    <text evidence="3">The sequence shown here is derived from an EMBL/GenBank/DDBJ whole genome shotgun (WGS) entry which is preliminary data.</text>
</comment>
<evidence type="ECO:0000313" key="3">
    <source>
        <dbReference type="EMBL" id="OXA50733.1"/>
    </source>
</evidence>
<dbReference type="EMBL" id="LNIX01000008">
    <property type="protein sequence ID" value="OXA50733.1"/>
    <property type="molecule type" value="Genomic_DNA"/>
</dbReference>
<keyword evidence="2" id="KW-1133">Transmembrane helix</keyword>
<feature type="compositionally biased region" description="Gly residues" evidence="1">
    <location>
        <begin position="705"/>
        <end position="715"/>
    </location>
</feature>
<keyword evidence="4" id="KW-1185">Reference proteome</keyword>
<feature type="region of interest" description="Disordered" evidence="1">
    <location>
        <begin position="660"/>
        <end position="715"/>
    </location>
</feature>
<evidence type="ECO:0000256" key="1">
    <source>
        <dbReference type="SAM" id="MobiDB-lite"/>
    </source>
</evidence>
<dbReference type="Proteomes" id="UP000198287">
    <property type="component" value="Unassembled WGS sequence"/>
</dbReference>